<dbReference type="InterPro" id="IPR044841">
    <property type="entry name" value="LUX/BOA-like"/>
</dbReference>
<feature type="domain" description="Response regulatory" evidence="6">
    <location>
        <begin position="13"/>
        <end position="127"/>
    </location>
</feature>
<dbReference type="NCBIfam" id="TIGR01557">
    <property type="entry name" value="myb_SHAQKYF"/>
    <property type="match status" value="1"/>
</dbReference>
<feature type="compositionally biased region" description="Polar residues" evidence="5">
    <location>
        <begin position="304"/>
        <end position="313"/>
    </location>
</feature>
<feature type="region of interest" description="Disordered" evidence="5">
    <location>
        <begin position="271"/>
        <end position="313"/>
    </location>
</feature>
<evidence type="ECO:0000256" key="3">
    <source>
        <dbReference type="ARBA" id="ARBA00023242"/>
    </source>
</evidence>
<keyword evidence="8" id="KW-1185">Reference proteome</keyword>
<dbReference type="AlphaFoldDB" id="A0AAF0ZVT8"/>
<evidence type="ECO:0000256" key="2">
    <source>
        <dbReference type="ARBA" id="ARBA00023163"/>
    </source>
</evidence>
<dbReference type="Proteomes" id="UP001234989">
    <property type="component" value="Chromosome 10"/>
</dbReference>
<dbReference type="GO" id="GO:0003700">
    <property type="term" value="F:DNA-binding transcription factor activity"/>
    <property type="evidence" value="ECO:0007669"/>
    <property type="project" value="InterPro"/>
</dbReference>
<evidence type="ECO:0000259" key="6">
    <source>
        <dbReference type="PROSITE" id="PS50110"/>
    </source>
</evidence>
<keyword evidence="1" id="KW-0805">Transcription regulation</keyword>
<dbReference type="InterPro" id="IPR009057">
    <property type="entry name" value="Homeodomain-like_sf"/>
</dbReference>
<comment type="caution">
    <text evidence="4">Lacks conserved residue(s) required for the propagation of feature annotation.</text>
</comment>
<sequence>MATGYYGIIDEVRVVLVDPETENVTEMVDLLKSYDYKVITVCTSSEAMEMLSKGEKKVDVIIISVHSPNLDSFKLLAQAVTLDIISLFVCDEYNELLAKKALKEGACLFVQRPLNEEIMKYLWQFVLRRKIEREKAKKGSEDRDKMIVKDVDTNNMDGDNEVLSKETNDVSNTEEHRNNIDEVEDNITSNGKYKRRRKNNRKDRKKDKVIKKKNCVKWNADLHTKFMESLEQLGEGRCYPTDIVEVMDVSGLTRMQVASHLQKCRFNNWKSPEEHKSNRRLSGQESLSESRQKSSNRKYGTMPRLQNNIPNQIQRGPEFPFSTLNTSNIFAREVSSIQEKLYPPQFQVQPHYPNIDNSLNNPFLSVQNNVGGVLQQHQHRPLLEMFGSLRLQDPIIGNITHRPGAAFNTWNRHTQSEYNLDLNVALKTTHSGSKIMHDIGVENMTINDYNLNVNAGNTNTDSGSTMMFDTDAENATSDELGTINANFQQHIAEPNMSYPSNIATTYKSDMEGSDSNEKEDCDAYSNFNNMSYFFQNLGPPGANLPNSYDNEFDQVYSDD</sequence>
<dbReference type="GO" id="GO:0005634">
    <property type="term" value="C:nucleus"/>
    <property type="evidence" value="ECO:0007669"/>
    <property type="project" value="TreeGrafter"/>
</dbReference>
<organism evidence="7 8">
    <name type="scientific">Solanum verrucosum</name>
    <dbReference type="NCBI Taxonomy" id="315347"/>
    <lineage>
        <taxon>Eukaryota</taxon>
        <taxon>Viridiplantae</taxon>
        <taxon>Streptophyta</taxon>
        <taxon>Embryophyta</taxon>
        <taxon>Tracheophyta</taxon>
        <taxon>Spermatophyta</taxon>
        <taxon>Magnoliopsida</taxon>
        <taxon>eudicotyledons</taxon>
        <taxon>Gunneridae</taxon>
        <taxon>Pentapetalae</taxon>
        <taxon>asterids</taxon>
        <taxon>lamiids</taxon>
        <taxon>Solanales</taxon>
        <taxon>Solanaceae</taxon>
        <taxon>Solanoideae</taxon>
        <taxon>Solaneae</taxon>
        <taxon>Solanum</taxon>
    </lineage>
</organism>
<dbReference type="GO" id="GO:0000160">
    <property type="term" value="P:phosphorelay signal transduction system"/>
    <property type="evidence" value="ECO:0007669"/>
    <property type="project" value="InterPro"/>
</dbReference>
<evidence type="ECO:0000256" key="5">
    <source>
        <dbReference type="SAM" id="MobiDB-lite"/>
    </source>
</evidence>
<dbReference type="PANTHER" id="PTHR31442:SF32">
    <property type="entry name" value="TWO-COMPONENT RESPONSE REGULATOR ORR21-LIKE"/>
    <property type="match status" value="1"/>
</dbReference>
<evidence type="ECO:0000313" key="7">
    <source>
        <dbReference type="EMBL" id="WMV51230.1"/>
    </source>
</evidence>
<proteinExistence type="predicted"/>
<dbReference type="Gene3D" id="1.10.10.60">
    <property type="entry name" value="Homeodomain-like"/>
    <property type="match status" value="1"/>
</dbReference>
<feature type="compositionally biased region" description="Basic and acidic residues" evidence="5">
    <location>
        <begin position="162"/>
        <end position="180"/>
    </location>
</feature>
<reference evidence="7" key="1">
    <citation type="submission" date="2023-08" db="EMBL/GenBank/DDBJ databases">
        <title>A de novo genome assembly of Solanum verrucosum Schlechtendal, a Mexican diploid species geographically isolated from the other diploid A-genome species in potato relatives.</title>
        <authorList>
            <person name="Hosaka K."/>
        </authorList>
    </citation>
    <scope>NUCLEOTIDE SEQUENCE</scope>
    <source>
        <tissue evidence="7">Young leaves</tissue>
    </source>
</reference>
<dbReference type="PROSITE" id="PS50110">
    <property type="entry name" value="RESPONSE_REGULATORY"/>
    <property type="match status" value="1"/>
</dbReference>
<keyword evidence="3" id="KW-0539">Nucleus</keyword>
<dbReference type="SMART" id="SM00448">
    <property type="entry name" value="REC"/>
    <property type="match status" value="1"/>
</dbReference>
<gene>
    <name evidence="7" type="ORF">MTR67_044615</name>
</gene>
<accession>A0AAF0ZVT8</accession>
<dbReference type="PANTHER" id="PTHR31442">
    <property type="entry name" value="HOMEODOMAIN-LIKE SUPERFAMILY PROTEIN-RELATED"/>
    <property type="match status" value="1"/>
</dbReference>
<evidence type="ECO:0000256" key="1">
    <source>
        <dbReference type="ARBA" id="ARBA00023015"/>
    </source>
</evidence>
<dbReference type="GO" id="GO:0003677">
    <property type="term" value="F:DNA binding"/>
    <property type="evidence" value="ECO:0007669"/>
    <property type="project" value="InterPro"/>
</dbReference>
<name>A0AAF0ZVT8_SOLVR</name>
<dbReference type="SUPFAM" id="SSF52172">
    <property type="entry name" value="CheY-like"/>
    <property type="match status" value="1"/>
</dbReference>
<dbReference type="InterPro" id="IPR006447">
    <property type="entry name" value="Myb_dom_plants"/>
</dbReference>
<keyword evidence="2" id="KW-0804">Transcription</keyword>
<evidence type="ECO:0000256" key="4">
    <source>
        <dbReference type="PROSITE-ProRule" id="PRU00169"/>
    </source>
</evidence>
<feature type="compositionally biased region" description="Basic residues" evidence="5">
    <location>
        <begin position="192"/>
        <end position="208"/>
    </location>
</feature>
<dbReference type="SUPFAM" id="SSF46689">
    <property type="entry name" value="Homeodomain-like"/>
    <property type="match status" value="1"/>
</dbReference>
<dbReference type="InterPro" id="IPR011006">
    <property type="entry name" value="CheY-like_superfamily"/>
</dbReference>
<feature type="region of interest" description="Disordered" evidence="5">
    <location>
        <begin position="157"/>
        <end position="208"/>
    </location>
</feature>
<feature type="compositionally biased region" description="Polar residues" evidence="5">
    <location>
        <begin position="280"/>
        <end position="289"/>
    </location>
</feature>
<dbReference type="Gene3D" id="3.40.50.2300">
    <property type="match status" value="1"/>
</dbReference>
<evidence type="ECO:0000313" key="8">
    <source>
        <dbReference type="Proteomes" id="UP001234989"/>
    </source>
</evidence>
<dbReference type="InterPro" id="IPR001789">
    <property type="entry name" value="Sig_transdc_resp-reg_receiver"/>
</dbReference>
<protein>
    <recommendedName>
        <fullName evidence="6">Response regulatory domain-containing protein</fullName>
    </recommendedName>
</protein>
<dbReference type="EMBL" id="CP133621">
    <property type="protein sequence ID" value="WMV51230.1"/>
    <property type="molecule type" value="Genomic_DNA"/>
</dbReference>